<evidence type="ECO:0000256" key="1">
    <source>
        <dbReference type="SAM" id="MobiDB-lite"/>
    </source>
</evidence>
<keyword evidence="3" id="KW-1185">Reference proteome</keyword>
<dbReference type="GeneTree" id="ENSGT00940000162440"/>
<proteinExistence type="predicted"/>
<dbReference type="Ensembl" id="ENSFCTT00005033223.1">
    <property type="protein sequence ID" value="ENSFCTP00005022358.1"/>
    <property type="gene ID" value="ENSFCTG00005011761.1"/>
</dbReference>
<feature type="compositionally biased region" description="Basic and acidic residues" evidence="1">
    <location>
        <begin position="101"/>
        <end position="110"/>
    </location>
</feature>
<name>A0ABI7XIK5_FELCA</name>
<reference evidence="2 3" key="1">
    <citation type="submission" date="2021-02" db="EMBL/GenBank/DDBJ databases">
        <title>Safari Cat Assemblies.</title>
        <authorList>
            <person name="Bredemeyer K.R."/>
            <person name="Murphy W.J."/>
        </authorList>
    </citation>
    <scope>NUCLEOTIDE SEQUENCE [LARGE SCALE GENOMIC DNA]</scope>
</reference>
<reference evidence="2" key="2">
    <citation type="submission" date="2025-08" db="UniProtKB">
        <authorList>
            <consortium name="Ensembl"/>
        </authorList>
    </citation>
    <scope>IDENTIFICATION</scope>
    <source>
        <strain evidence="2">breed Abyssinian</strain>
    </source>
</reference>
<evidence type="ECO:0000313" key="2">
    <source>
        <dbReference type="Ensembl" id="ENSFCTP00005022358.1"/>
    </source>
</evidence>
<gene>
    <name evidence="2" type="primary">HOXA10</name>
</gene>
<feature type="region of interest" description="Disordered" evidence="1">
    <location>
        <begin position="83"/>
        <end position="149"/>
    </location>
</feature>
<dbReference type="Proteomes" id="UP000823872">
    <property type="component" value="Chromosome A2"/>
</dbReference>
<sequence>MQGSFPAAGRGLSGLLPGIPAFSSPSLGLCRGWSWCGGQAWGILESCSPPARGKAETSWTLLDPGRKRSHFLRYLTRVHRQQLQRKQARQFQRRKRSQLAHSKERQEEALPLHQAPDAGAGEGVSVQHVPYSRAAPRDQPQRPPHGQTS</sequence>
<evidence type="ECO:0000313" key="3">
    <source>
        <dbReference type="Proteomes" id="UP000823872"/>
    </source>
</evidence>
<reference evidence="2" key="3">
    <citation type="submission" date="2025-09" db="UniProtKB">
        <authorList>
            <consortium name="Ensembl"/>
        </authorList>
    </citation>
    <scope>IDENTIFICATION</scope>
    <source>
        <strain evidence="2">breed Abyssinian</strain>
    </source>
</reference>
<protein>
    <submittedName>
        <fullName evidence="2">Uncharacterized protein</fullName>
    </submittedName>
</protein>
<accession>A0ABI7XIK5</accession>
<organism evidence="2 3">
    <name type="scientific">Felis catus</name>
    <name type="common">Cat</name>
    <name type="synonym">Felis silvestris catus</name>
    <dbReference type="NCBI Taxonomy" id="9685"/>
    <lineage>
        <taxon>Eukaryota</taxon>
        <taxon>Metazoa</taxon>
        <taxon>Chordata</taxon>
        <taxon>Craniata</taxon>
        <taxon>Vertebrata</taxon>
        <taxon>Euteleostomi</taxon>
        <taxon>Mammalia</taxon>
        <taxon>Eutheria</taxon>
        <taxon>Laurasiatheria</taxon>
        <taxon>Carnivora</taxon>
        <taxon>Feliformia</taxon>
        <taxon>Felidae</taxon>
        <taxon>Felinae</taxon>
        <taxon>Felis</taxon>
    </lineage>
</organism>
<feature type="compositionally biased region" description="Basic residues" evidence="1">
    <location>
        <begin position="83"/>
        <end position="98"/>
    </location>
</feature>